<sequence>MTASLLTSRLSPMLPARPLARVLAWIAALALLGLGIAALVAQVAGDRGIPPVASSSDIDVGGIEVDVRADNAEQAREQGWREAQRIAWEKIGGPELPASAIEAMVSAVVIENELIGPRRYRATLGVIFDRTRAGQYLGGAVRGQPSAPMLLLPVTASAGTYTMYEVRNPWQRAWAEFNPGTSRINYVRPAGAGGDSLLLNQGQTMRRSRAWWRVILDQFGAADVLVPVAHLDYTYPGGPVTGTFTARYGPDNRYLDGFTMTADTPDGLQDMLGQAVRRFDLIYENALAEGKLRPDSTLEQDIDLIVDPAIARLIEIGRAIEAREAAIAAGELQPGVGPGVAQPNQPAGVVTAYVVQFASPDAASIDATLAAVRATPGVRGAATTSLAFGGTSVMSVSFAGSLDELAAGLRARGFSVQQGSNALAISR</sequence>
<comment type="caution">
    <text evidence="1">The sequence shown here is derived from an EMBL/GenBank/DDBJ whole genome shotgun (WGS) entry which is preliminary data.</text>
</comment>
<dbReference type="Proteomes" id="UP001343492">
    <property type="component" value="Unassembled WGS sequence"/>
</dbReference>
<organism evidence="1 2">
    <name type="scientific">Altererythrobacter litoralis</name>
    <dbReference type="NCBI Taxonomy" id="3113904"/>
    <lineage>
        <taxon>Bacteria</taxon>
        <taxon>Pseudomonadati</taxon>
        <taxon>Pseudomonadota</taxon>
        <taxon>Alphaproteobacteria</taxon>
        <taxon>Sphingomonadales</taxon>
        <taxon>Erythrobacteraceae</taxon>
        <taxon>Altererythrobacter</taxon>
    </lineage>
</organism>
<gene>
    <name evidence="1" type="ORF">VRS74_05575</name>
</gene>
<dbReference type="EMBL" id="JAZDQV010000004">
    <property type="protein sequence ID" value="MEE1877152.1"/>
    <property type="molecule type" value="Genomic_DNA"/>
</dbReference>
<name>A0ABU7GDH8_9SPHN</name>
<evidence type="ECO:0000313" key="2">
    <source>
        <dbReference type="Proteomes" id="UP001343492"/>
    </source>
</evidence>
<proteinExistence type="predicted"/>
<evidence type="ECO:0000313" key="1">
    <source>
        <dbReference type="EMBL" id="MEE1877152.1"/>
    </source>
</evidence>
<accession>A0ABU7GDH8</accession>
<reference evidence="1 2" key="1">
    <citation type="submission" date="2024-01" db="EMBL/GenBank/DDBJ databases">
        <title>The genome sequence of Erythrobacteraceae sp. strain 1XM1-14.</title>
        <authorList>
            <person name="Liu Y."/>
        </authorList>
    </citation>
    <scope>NUCLEOTIDE SEQUENCE [LARGE SCALE GENOMIC DNA]</scope>
    <source>
        <strain evidence="1 2">1XM1-14</strain>
    </source>
</reference>
<keyword evidence="2" id="KW-1185">Reference proteome</keyword>
<dbReference type="RefSeq" id="WP_354144261.1">
    <property type="nucleotide sequence ID" value="NZ_JAZDQV010000004.1"/>
</dbReference>
<protein>
    <submittedName>
        <fullName evidence="1">Heavy-metal-associated domain-containing protein</fullName>
    </submittedName>
</protein>